<evidence type="ECO:0000313" key="2">
    <source>
        <dbReference type="EMBL" id="TCG02017.1"/>
    </source>
</evidence>
<evidence type="ECO:0000313" key="3">
    <source>
        <dbReference type="Proteomes" id="UP000294200"/>
    </source>
</evidence>
<dbReference type="SUPFAM" id="SSF56349">
    <property type="entry name" value="DNA breaking-rejoining enzymes"/>
    <property type="match status" value="1"/>
</dbReference>
<comment type="caution">
    <text evidence="2">The sequence shown here is derived from an EMBL/GenBank/DDBJ whole genome shotgun (WGS) entry which is preliminary data.</text>
</comment>
<gene>
    <name evidence="2" type="ORF">BZM27_54245</name>
</gene>
<dbReference type="EMBL" id="MWML01000905">
    <property type="protein sequence ID" value="TCG02017.1"/>
    <property type="molecule type" value="Genomic_DNA"/>
</dbReference>
<feature type="non-terminal residue" evidence="2">
    <location>
        <position position="1"/>
    </location>
</feature>
<dbReference type="InterPro" id="IPR011010">
    <property type="entry name" value="DNA_brk_join_enz"/>
</dbReference>
<protein>
    <submittedName>
        <fullName evidence="2">Uncharacterized protein</fullName>
    </submittedName>
</protein>
<reference evidence="2 3" key="1">
    <citation type="submission" date="2017-02" db="EMBL/GenBank/DDBJ databases">
        <title>Paraburkholderia sophoroidis sp. nov. and Paraburkholderia steynii sp. nov. rhizobial symbionts of the fynbos legume Hypocalyptus sophoroides.</title>
        <authorList>
            <person name="Steenkamp E.T."/>
            <person name="Beukes C.W."/>
            <person name="Van Zyl E."/>
            <person name="Avontuur J."/>
            <person name="Chan W.Y."/>
            <person name="Hassen A."/>
            <person name="Palmer M."/>
            <person name="Mthombeni L."/>
            <person name="Phalane F."/>
            <person name="Sereme K."/>
            <person name="Venter S.N."/>
        </authorList>
    </citation>
    <scope>NUCLEOTIDE SEQUENCE [LARGE SCALE GENOMIC DNA]</scope>
    <source>
        <strain evidence="2 3">HC1.1ba</strain>
    </source>
</reference>
<feature type="region of interest" description="Disordered" evidence="1">
    <location>
        <begin position="57"/>
        <end position="76"/>
    </location>
</feature>
<sequence>SRSRRRSAQLIDRAKRFKKKYRIISPYLFPTQKGGAYSKTGLHSMWRRAKERASVTDGIQFTGSARAGRNGRGKGR</sequence>
<accession>A0A4R0X5J0</accession>
<keyword evidence="3" id="KW-1185">Reference proteome</keyword>
<organism evidence="2 3">
    <name type="scientific">Paraburkholderia steynii</name>
    <dbReference type="NCBI Taxonomy" id="1245441"/>
    <lineage>
        <taxon>Bacteria</taxon>
        <taxon>Pseudomonadati</taxon>
        <taxon>Pseudomonadota</taxon>
        <taxon>Betaproteobacteria</taxon>
        <taxon>Burkholderiales</taxon>
        <taxon>Burkholderiaceae</taxon>
        <taxon>Paraburkholderia</taxon>
    </lineage>
</organism>
<name>A0A4R0X5J0_9BURK</name>
<dbReference type="AlphaFoldDB" id="A0A4R0X5J0"/>
<evidence type="ECO:0000256" key="1">
    <source>
        <dbReference type="SAM" id="MobiDB-lite"/>
    </source>
</evidence>
<dbReference type="GO" id="GO:0003677">
    <property type="term" value="F:DNA binding"/>
    <property type="evidence" value="ECO:0007669"/>
    <property type="project" value="InterPro"/>
</dbReference>
<proteinExistence type="predicted"/>
<dbReference type="Proteomes" id="UP000294200">
    <property type="component" value="Unassembled WGS sequence"/>
</dbReference>